<organism evidence="5 6">
    <name type="scientific">Ottowia beijingensis</name>
    <dbReference type="NCBI Taxonomy" id="1207057"/>
    <lineage>
        <taxon>Bacteria</taxon>
        <taxon>Pseudomonadati</taxon>
        <taxon>Pseudomonadota</taxon>
        <taxon>Betaproteobacteria</taxon>
        <taxon>Burkholderiales</taxon>
        <taxon>Comamonadaceae</taxon>
        <taxon>Ottowia</taxon>
    </lineage>
</organism>
<name>A0A853IY00_9BURK</name>
<keyword evidence="3" id="KW-0949">S-adenosyl-L-methionine</keyword>
<reference evidence="5 6" key="1">
    <citation type="submission" date="2020-07" db="EMBL/GenBank/DDBJ databases">
        <authorList>
            <person name="Maaloum M."/>
        </authorList>
    </citation>
    <scope>NUCLEOTIDE SEQUENCE [LARGE SCALE GENOMIC DNA]</scope>
    <source>
        <strain evidence="5 6">GCS-AN-3</strain>
    </source>
</reference>
<sequence>MKSHRRLFLSAAAATLALPAWARDAAPTAGPALDARVQAFLDSKRGEWRRGVNLWNVPEGGARVMHDLVVQRGHRRILDIGTSTGHSALWLAWAASKTGGRVTTIEIDPGRHAEALRNFREAGLDGFIDARLGDAHELVKQLPGPWDFVFQDADKDWSLNYWNALKDKLSPRACYAVDHVMHSRSPGIRGFVESAQGDARFEHRVHDMGGGDLFVVCGKG</sequence>
<dbReference type="GO" id="GO:0008171">
    <property type="term" value="F:O-methyltransferase activity"/>
    <property type="evidence" value="ECO:0007669"/>
    <property type="project" value="InterPro"/>
</dbReference>
<dbReference type="Pfam" id="PF01596">
    <property type="entry name" value="Methyltransf_3"/>
    <property type="match status" value="1"/>
</dbReference>
<dbReference type="GO" id="GO:0032259">
    <property type="term" value="P:methylation"/>
    <property type="evidence" value="ECO:0007669"/>
    <property type="project" value="UniProtKB-KW"/>
</dbReference>
<keyword evidence="6" id="KW-1185">Reference proteome</keyword>
<dbReference type="Proteomes" id="UP000589716">
    <property type="component" value="Unassembled WGS sequence"/>
</dbReference>
<evidence type="ECO:0000256" key="1">
    <source>
        <dbReference type="ARBA" id="ARBA00022603"/>
    </source>
</evidence>
<dbReference type="RefSeq" id="WP_180551072.1">
    <property type="nucleotide sequence ID" value="NZ_DAIPTI010000116.1"/>
</dbReference>
<dbReference type="AlphaFoldDB" id="A0A853IY00"/>
<comment type="caution">
    <text evidence="5">The sequence shown here is derived from an EMBL/GenBank/DDBJ whole genome shotgun (WGS) entry which is preliminary data.</text>
</comment>
<evidence type="ECO:0000256" key="4">
    <source>
        <dbReference type="SAM" id="SignalP"/>
    </source>
</evidence>
<dbReference type="Gene3D" id="3.40.50.150">
    <property type="entry name" value="Vaccinia Virus protein VP39"/>
    <property type="match status" value="1"/>
</dbReference>
<feature type="chain" id="PRO_5032425797" evidence="4">
    <location>
        <begin position="23"/>
        <end position="220"/>
    </location>
</feature>
<keyword evidence="2 5" id="KW-0808">Transferase</keyword>
<dbReference type="PANTHER" id="PTHR43167:SF1">
    <property type="entry name" value="PUTATIVE (AFU_ORTHOLOGUE AFUA_6G01830)-RELATED"/>
    <property type="match status" value="1"/>
</dbReference>
<feature type="signal peptide" evidence="4">
    <location>
        <begin position="1"/>
        <end position="22"/>
    </location>
</feature>
<dbReference type="InterPro" id="IPR029063">
    <property type="entry name" value="SAM-dependent_MTases_sf"/>
</dbReference>
<dbReference type="PROSITE" id="PS51318">
    <property type="entry name" value="TAT"/>
    <property type="match status" value="1"/>
</dbReference>
<keyword evidence="1 5" id="KW-0489">Methyltransferase</keyword>
<dbReference type="InterPro" id="IPR006311">
    <property type="entry name" value="TAT_signal"/>
</dbReference>
<evidence type="ECO:0000256" key="3">
    <source>
        <dbReference type="ARBA" id="ARBA00022691"/>
    </source>
</evidence>
<accession>A0A853IY00</accession>
<dbReference type="EMBL" id="JACCKX010000001">
    <property type="protein sequence ID" value="NZA02780.1"/>
    <property type="molecule type" value="Genomic_DNA"/>
</dbReference>
<keyword evidence="4" id="KW-0732">Signal</keyword>
<dbReference type="SUPFAM" id="SSF53335">
    <property type="entry name" value="S-adenosyl-L-methionine-dependent methyltransferases"/>
    <property type="match status" value="1"/>
</dbReference>
<protein>
    <submittedName>
        <fullName evidence="5">Class I SAM-dependent methyltransferase</fullName>
    </submittedName>
</protein>
<proteinExistence type="predicted"/>
<evidence type="ECO:0000313" key="5">
    <source>
        <dbReference type="EMBL" id="NZA02780.1"/>
    </source>
</evidence>
<gene>
    <name evidence="5" type="ORF">H0I39_15395</name>
</gene>
<dbReference type="PANTHER" id="PTHR43167">
    <property type="entry name" value="PUTATIVE (AFU_ORTHOLOGUE AFUA_6G01830)-RELATED"/>
    <property type="match status" value="1"/>
</dbReference>
<evidence type="ECO:0000313" key="6">
    <source>
        <dbReference type="Proteomes" id="UP000589716"/>
    </source>
</evidence>
<dbReference type="CDD" id="cd02440">
    <property type="entry name" value="AdoMet_MTases"/>
    <property type="match status" value="1"/>
</dbReference>
<dbReference type="InterPro" id="IPR002935">
    <property type="entry name" value="SAM_O-MeTrfase"/>
</dbReference>
<dbReference type="PROSITE" id="PS51682">
    <property type="entry name" value="SAM_OMT_I"/>
    <property type="match status" value="1"/>
</dbReference>
<evidence type="ECO:0000256" key="2">
    <source>
        <dbReference type="ARBA" id="ARBA00022679"/>
    </source>
</evidence>